<evidence type="ECO:0000256" key="3">
    <source>
        <dbReference type="ARBA" id="ARBA00022448"/>
    </source>
</evidence>
<feature type="transmembrane region" description="Helical" evidence="7">
    <location>
        <begin position="185"/>
        <end position="204"/>
    </location>
</feature>
<dbReference type="GO" id="GO:0006874">
    <property type="term" value="P:intracellular calcium ion homeostasis"/>
    <property type="evidence" value="ECO:0007669"/>
    <property type="project" value="TreeGrafter"/>
</dbReference>
<feature type="transmembrane region" description="Helical" evidence="7">
    <location>
        <begin position="666"/>
        <end position="683"/>
    </location>
</feature>
<keyword evidence="4 7" id="KW-0812">Transmembrane</keyword>
<feature type="transmembrane region" description="Helical" evidence="7">
    <location>
        <begin position="82"/>
        <end position="107"/>
    </location>
</feature>
<evidence type="ECO:0000256" key="6">
    <source>
        <dbReference type="ARBA" id="ARBA00023136"/>
    </source>
</evidence>
<name>A0A1L0BG09_9ASCO</name>
<dbReference type="GO" id="GO:0016020">
    <property type="term" value="C:membrane"/>
    <property type="evidence" value="ECO:0007669"/>
    <property type="project" value="UniProtKB-SubCell"/>
</dbReference>
<keyword evidence="3" id="KW-0813">Transport</keyword>
<feature type="domain" description="Sodium/calcium exchanger membrane region" evidence="9">
    <location>
        <begin position="89"/>
        <end position="224"/>
    </location>
</feature>
<comment type="subcellular location">
    <subcellularLocation>
        <location evidence="1">Membrane</location>
        <topology evidence="1">Multi-pass membrane protein</topology>
    </subcellularLocation>
</comment>
<proteinExistence type="inferred from homology"/>
<dbReference type="InterPro" id="IPR004837">
    <property type="entry name" value="NaCa_Exmemb"/>
</dbReference>
<dbReference type="InterPro" id="IPR051359">
    <property type="entry name" value="CaCA_antiporter"/>
</dbReference>
<feature type="transmembrane region" description="Helical" evidence="7">
    <location>
        <begin position="153"/>
        <end position="173"/>
    </location>
</feature>
<feature type="transmembrane region" description="Helical" evidence="7">
    <location>
        <begin position="492"/>
        <end position="512"/>
    </location>
</feature>
<evidence type="ECO:0000256" key="7">
    <source>
        <dbReference type="SAM" id="Phobius"/>
    </source>
</evidence>
<dbReference type="AlphaFoldDB" id="A0A1L0BG09"/>
<comment type="similarity">
    <text evidence="2">Belongs to the Ca(2+):cation antiporter (CaCA) (TC 2.A.19) family.</text>
</comment>
<dbReference type="EMBL" id="LT635764">
    <property type="protein sequence ID" value="SGZ49207.1"/>
    <property type="molecule type" value="Genomic_DNA"/>
</dbReference>
<evidence type="ECO:0000256" key="5">
    <source>
        <dbReference type="ARBA" id="ARBA00022989"/>
    </source>
</evidence>
<organism evidence="10 11">
    <name type="scientific">Sungouiella intermedia</name>
    <dbReference type="NCBI Taxonomy" id="45354"/>
    <lineage>
        <taxon>Eukaryota</taxon>
        <taxon>Fungi</taxon>
        <taxon>Dikarya</taxon>
        <taxon>Ascomycota</taxon>
        <taxon>Saccharomycotina</taxon>
        <taxon>Pichiomycetes</taxon>
        <taxon>Metschnikowiaceae</taxon>
        <taxon>Sungouiella</taxon>
    </lineage>
</organism>
<evidence type="ECO:0000256" key="4">
    <source>
        <dbReference type="ARBA" id="ARBA00022692"/>
    </source>
</evidence>
<evidence type="ECO:0000313" key="11">
    <source>
        <dbReference type="Proteomes" id="UP000182259"/>
    </source>
</evidence>
<feature type="signal peptide" evidence="8">
    <location>
        <begin position="1"/>
        <end position="19"/>
    </location>
</feature>
<dbReference type="GO" id="GO:0008324">
    <property type="term" value="F:monoatomic cation transmembrane transporter activity"/>
    <property type="evidence" value="ECO:0007669"/>
    <property type="project" value="TreeGrafter"/>
</dbReference>
<dbReference type="Pfam" id="PF01699">
    <property type="entry name" value="Na_Ca_ex"/>
    <property type="match status" value="2"/>
</dbReference>
<reference evidence="10 11" key="1">
    <citation type="submission" date="2016-10" db="EMBL/GenBank/DDBJ databases">
        <authorList>
            <person name="de Groot N.N."/>
        </authorList>
    </citation>
    <scope>NUCLEOTIDE SEQUENCE [LARGE SCALE GENOMIC DNA]</scope>
    <source>
        <strain evidence="10 11">PYCC 4715</strain>
    </source>
</reference>
<feature type="transmembrane region" description="Helical" evidence="7">
    <location>
        <begin position="595"/>
        <end position="618"/>
    </location>
</feature>
<keyword evidence="8" id="KW-0732">Signal</keyword>
<keyword evidence="6 7" id="KW-0472">Membrane</keyword>
<feature type="transmembrane region" description="Helical" evidence="7">
    <location>
        <begin position="533"/>
        <end position="561"/>
    </location>
</feature>
<accession>A0A1L0BG09</accession>
<dbReference type="Proteomes" id="UP000182259">
    <property type="component" value="Chromosome I"/>
</dbReference>
<feature type="chain" id="PRO_5013380952" evidence="8">
    <location>
        <begin position="20"/>
        <end position="687"/>
    </location>
</feature>
<evidence type="ECO:0000313" key="10">
    <source>
        <dbReference type="EMBL" id="SGZ49207.1"/>
    </source>
</evidence>
<evidence type="ECO:0000256" key="2">
    <source>
        <dbReference type="ARBA" id="ARBA00008170"/>
    </source>
</evidence>
<feature type="transmembrane region" description="Helical" evidence="7">
    <location>
        <begin position="210"/>
        <end position="230"/>
    </location>
</feature>
<protein>
    <submittedName>
        <fullName evidence="10">CIC11C00000002157</fullName>
    </submittedName>
</protein>
<feature type="transmembrane region" description="Helical" evidence="7">
    <location>
        <begin position="638"/>
        <end position="654"/>
    </location>
</feature>
<dbReference type="InterPro" id="IPR044880">
    <property type="entry name" value="NCX_ion-bd_dom_sf"/>
</dbReference>
<gene>
    <name evidence="10" type="ORF">SAMEA4029009_CIC11G00000002157</name>
</gene>
<evidence type="ECO:0000256" key="1">
    <source>
        <dbReference type="ARBA" id="ARBA00004141"/>
    </source>
</evidence>
<feature type="domain" description="Sodium/calcium exchanger membrane region" evidence="9">
    <location>
        <begin position="532"/>
        <end position="681"/>
    </location>
</feature>
<dbReference type="PANTHER" id="PTHR12266:SF0">
    <property type="entry name" value="MITOCHONDRIAL SODIUM_CALCIUM EXCHANGER PROTEIN"/>
    <property type="match status" value="1"/>
</dbReference>
<evidence type="ECO:0000256" key="8">
    <source>
        <dbReference type="SAM" id="SignalP"/>
    </source>
</evidence>
<dbReference type="PANTHER" id="PTHR12266">
    <property type="entry name" value="NA+/CA2+ K+ INDEPENDENT EXCHANGER"/>
    <property type="match status" value="1"/>
</dbReference>
<feature type="transmembrane region" description="Helical" evidence="7">
    <location>
        <begin position="468"/>
        <end position="486"/>
    </location>
</feature>
<feature type="transmembrane region" description="Helical" evidence="7">
    <location>
        <begin position="567"/>
        <end position="588"/>
    </location>
</feature>
<evidence type="ECO:0000259" key="9">
    <source>
        <dbReference type="Pfam" id="PF01699"/>
    </source>
</evidence>
<keyword evidence="5 7" id="KW-1133">Transmembrane helix</keyword>
<dbReference type="Gene3D" id="1.20.1420.30">
    <property type="entry name" value="NCX, central ion-binding region"/>
    <property type="match status" value="2"/>
</dbReference>
<sequence>MRLKHILLCSALLLSQAEALLQEIASKSGNSSLVCEDVHKIPKIDQCQFIRLHCDTEDHHIGLVNYLELHYCYRSTSFSTTIIISSLVFSFVSLGLTASDFLCPNLYSISKFLDLSDNLAGLTLLAIGNGSPDVLGTYKALSIGSTGLAVSELVGAALFILTVVVGSICIVSPFKVPKYHFIRDVSFYTTVSVLIWFSLVAGQFDVVNSTILTLLYVIYVIVAVYSHSWVRKNSRKHINDTVIRSHYDDEALVSVDDTMDQSYFDQHSSLPSIDVLSTMEREDLDASHEYVEYLKLHPLERSEERVPVGTGSYGMRVLLRELSKHSIHQIKDLPRLQFLDERPLAALDTTVTRPHDESQAEGSPFNHELTEQVQGDTNQLFKPQFTFGRLIRQFIPLFDEDVSWLSRLTNIICLPANIILKLTTPNRESALVHGEHSATATNAFTFQLTTQTDTEEDFKDFDFEADVWLFRIQLVLGTLLLVVTFFNTLGQSWFLSIAFMTASCIMSLLIPNKAPRFKSHLIRFRMWNYFGSFFGFALSLIWISFFATEIIAVIKAVAVVLELSDDILGSTVFALGNSIGDLVSNLTIARMGMPVMAFSACFGGPLLSLCSLGLSSLIVMSEKGESAIPVNFSPTLKLNLSTLLFSQLFIFAYLPRNGWMFDRRVGVILIAFWLFSVVTSLLLETRK</sequence>